<evidence type="ECO:0000313" key="1">
    <source>
        <dbReference type="EMBL" id="AHK21121.1"/>
    </source>
</evidence>
<proteinExistence type="predicted"/>
<dbReference type="Proteomes" id="UP000019439">
    <property type="component" value="Chromosome"/>
</dbReference>
<protein>
    <submittedName>
        <fullName evidence="1">Uncharacterized protein</fullName>
    </submittedName>
</protein>
<organism evidence="1 2">
    <name type="scientific">Yersinia similis</name>
    <dbReference type="NCBI Taxonomy" id="367190"/>
    <lineage>
        <taxon>Bacteria</taxon>
        <taxon>Pseudomonadati</taxon>
        <taxon>Pseudomonadota</taxon>
        <taxon>Gammaproteobacteria</taxon>
        <taxon>Enterobacterales</taxon>
        <taxon>Yersiniaceae</taxon>
        <taxon>Yersinia</taxon>
    </lineage>
</organism>
<gene>
    <name evidence="1" type="ORF">BF17_19000</name>
</gene>
<evidence type="ECO:0000313" key="2">
    <source>
        <dbReference type="Proteomes" id="UP000019439"/>
    </source>
</evidence>
<name>A0ABN4CTJ8_9GAMM</name>
<keyword evidence="2" id="KW-1185">Reference proteome</keyword>
<accession>A0ABN4CTJ8</accession>
<dbReference type="EMBL" id="CP007230">
    <property type="protein sequence ID" value="AHK21121.1"/>
    <property type="molecule type" value="Genomic_DNA"/>
</dbReference>
<dbReference type="RefSeq" id="WP_025383768.1">
    <property type="nucleotide sequence ID" value="NZ_CGBP01000011.1"/>
</dbReference>
<reference evidence="1 2" key="1">
    <citation type="journal article" date="2014" name="Genome Announc.">
        <title>Genome Sequence of Yersinia similis Y228T, a Member of the Yersinia pseudotuberculosis Complex.</title>
        <authorList>
            <person name="Sprague L.D."/>
            <person name="Neubauer H."/>
        </authorList>
    </citation>
    <scope>NUCLEOTIDE SEQUENCE [LARGE SCALE GENOMIC DNA]</scope>
    <source>
        <strain evidence="1 2">228</strain>
    </source>
</reference>
<sequence>MKIPEWVYKRITAITQVVVGDGQRAITQRCVLQQFLVDLWLAEPNDKGWVVCTQRDIRSLYHPLLSKCEINHQGKCQKVKRLIDILPDIASDFHFKEGRASQDVNKRKPSLWQFNPVRPKSDVGSLRLVDAATGESFTFRQILRANGKAPKHMLNLGKRQAGLKRKEQAWLKGVTRGRMHRKFLRQLKKMVPDDYYRAGIRSLNHLYNAKIEGDLVTYDHTYRLTFGGRYYDRAFQNLPNVLKSKFRYGLLNYDIRSCSLACINRLCKRDRVDYRVKSSIYEMMMKKTGLTRKQCKKMVHSTTYRIGRVTVGVAGGLGKRILKWVGTEKAAMKILRWWKAYVRPLRAALEELVAKIYQRHRDTCSSPRNYHRIENDLGLVLDLKGEKYDRKKKHYEQYARDKSLLAFMVCGVEQAYIREVVKLNPGVVCMLDHDGVVALRELLLPDWQGFKLELKD</sequence>
<dbReference type="GeneID" id="96665489"/>